<dbReference type="InterPro" id="IPR036514">
    <property type="entry name" value="SGNH_hydro_sf"/>
</dbReference>
<accession>A0A223VBN1</accession>
<dbReference type="EMBL" id="CP022957">
    <property type="protein sequence ID" value="ASV32418.1"/>
    <property type="molecule type" value="Genomic_DNA"/>
</dbReference>
<dbReference type="InterPro" id="IPR011990">
    <property type="entry name" value="TPR-like_helical_dom_sf"/>
</dbReference>
<dbReference type="KEGG" id="marb:CJ263_20480"/>
<dbReference type="AlphaFoldDB" id="A0A223VBN1"/>
<dbReference type="InterPro" id="IPR051532">
    <property type="entry name" value="Ester_Hydrolysis_Enzymes"/>
</dbReference>
<gene>
    <name evidence="1" type="ORF">CJ263_20480</name>
</gene>
<name>A0A223VBN1_9FLAO</name>
<dbReference type="PANTHER" id="PTHR30383">
    <property type="entry name" value="THIOESTERASE 1/PROTEASE 1/LYSOPHOSPHOLIPASE L1"/>
    <property type="match status" value="1"/>
</dbReference>
<proteinExistence type="predicted"/>
<dbReference type="Gene3D" id="1.25.40.10">
    <property type="entry name" value="Tetratricopeptide repeat domain"/>
    <property type="match status" value="1"/>
</dbReference>
<dbReference type="OrthoDB" id="239390at2"/>
<dbReference type="PANTHER" id="PTHR30383:SF5">
    <property type="entry name" value="SGNH HYDROLASE-TYPE ESTERASE DOMAIN-CONTAINING PROTEIN"/>
    <property type="match status" value="1"/>
</dbReference>
<organism evidence="1 2">
    <name type="scientific">Maribacter cobaltidurans</name>
    <dbReference type="NCBI Taxonomy" id="1178778"/>
    <lineage>
        <taxon>Bacteria</taxon>
        <taxon>Pseudomonadati</taxon>
        <taxon>Bacteroidota</taxon>
        <taxon>Flavobacteriia</taxon>
        <taxon>Flavobacteriales</taxon>
        <taxon>Flavobacteriaceae</taxon>
        <taxon>Maribacter</taxon>
    </lineage>
</organism>
<protein>
    <submittedName>
        <fullName evidence="1">Uncharacterized protein</fullName>
    </submittedName>
</protein>
<evidence type="ECO:0000313" key="2">
    <source>
        <dbReference type="Proteomes" id="UP000215244"/>
    </source>
</evidence>
<dbReference type="RefSeq" id="WP_094998970.1">
    <property type="nucleotide sequence ID" value="NZ_BMJL01000001.1"/>
</dbReference>
<dbReference type="GO" id="GO:0004622">
    <property type="term" value="F:phosphatidylcholine lysophospholipase activity"/>
    <property type="evidence" value="ECO:0007669"/>
    <property type="project" value="TreeGrafter"/>
</dbReference>
<reference evidence="1 2" key="1">
    <citation type="submission" date="2017-08" db="EMBL/GenBank/DDBJ databases">
        <title>The complete genome sequence of Maribacter sp. B1, isolated from deep-sea sediment.</title>
        <authorList>
            <person name="Wu Y.-H."/>
            <person name="Cheng H."/>
            <person name="Xu X.-W."/>
        </authorList>
    </citation>
    <scope>NUCLEOTIDE SEQUENCE [LARGE SCALE GENOMIC DNA]</scope>
    <source>
        <strain evidence="1 2">B1</strain>
    </source>
</reference>
<dbReference type="Proteomes" id="UP000215244">
    <property type="component" value="Chromosome"/>
</dbReference>
<dbReference type="Gene3D" id="3.40.50.1110">
    <property type="entry name" value="SGNH hydrolase"/>
    <property type="match status" value="1"/>
</dbReference>
<dbReference type="SUPFAM" id="SSF52266">
    <property type="entry name" value="SGNH hydrolase"/>
    <property type="match status" value="1"/>
</dbReference>
<evidence type="ECO:0000313" key="1">
    <source>
        <dbReference type="EMBL" id="ASV32418.1"/>
    </source>
</evidence>
<keyword evidence="2" id="KW-1185">Reference proteome</keyword>
<sequence length="596" mass="67773">MKKNTLFKIISILLPIIFLFIVEIVLRLADYGSNYNLFNVVRVADKPDYLVMNKRIAGKYFKENGLRADNQSDLFLRTKTDSTFRVFVQGASTVVGYPFYKGGSFPRMLKHRLSLTFPEKNIEVVNTGITAVNSYTLWDLTDDIIAQQPDVVIIYAGHNEYYGALGAGSSITYGSHPSFIRLYLSLKELRVFQLFENGIQKLVSSNAQKPSERNTTLMEVLAKDQRIPYRSAKYEEGLEQFEANLGKVLSKYADHDIPVILSTVVSNEKDIEPFISDSIPDTLNFLNGIEQESITSKKLARNNAKAAFLLGKHYLEKNQDSANKYLSMAKELDFLRFRAPEEINTIITDLSQKYHVALVDMEAVFRSYSPQSIIGDELMTEHVHPNIKGQFLMADAFYNQIKQLDLLEDWENNIGYDEAFNDIPVTRIDSLQGQLVVEELKRSWPYDLEMSGMRPTSSFNESTSFDELLAQDIHQKKATWDNAMALAYNTYKADGKFRKALHVAESLIFEYPEQGRVYQMAGEISLALEEFKNAAYYFSKSNYLDSSVKSAEGLAKAYIQLQMGQRAEKVLSVARNKGLNVRSLSEIKKEITTSLD</sequence>
<dbReference type="SUPFAM" id="SSF81901">
    <property type="entry name" value="HCP-like"/>
    <property type="match status" value="1"/>
</dbReference>